<comment type="caution">
    <text evidence="2">The sequence shown here is derived from an EMBL/GenBank/DDBJ whole genome shotgun (WGS) entry which is preliminary data.</text>
</comment>
<name>A0AAV9XLN2_9PEZI</name>
<dbReference type="PROSITE" id="PS50181">
    <property type="entry name" value="FBOX"/>
    <property type="match status" value="1"/>
</dbReference>
<dbReference type="EMBL" id="JAVHJO010000002">
    <property type="protein sequence ID" value="KAK6543002.1"/>
    <property type="molecule type" value="Genomic_DNA"/>
</dbReference>
<sequence length="553" mass="64657">MSAVVNRCSLSPGLSVTNIQSLPLEIFLEITEYLSPKELLALRQCSKVLDHKTKDTHLKRIYHTQRYYLTLNDLEALLRLARTRPSVTSRLKHLILEYSIPYIVVDRNHGGKIFDQTENKYKPQWPPEWHRQFSEICESALWDYWATISTKVYNARLPRIFSKLPNLETIEFRNTYNGDIPTNIILSHYPKIRPLGDDLEAAFVRFYRRFSRPVASARSGPFESVMRGLESTPQLRLKEIRFHENCRSTFRGIPLYWFDKNMPKVTFWQTIMQNLKVFDVYIGTITNLTSMVDDTPRAQRAVASFLDAAGPAIEELSIVAGGVNSISRIRDCWQGRYPLYTPNILLDTCIPHFSHLRKLSLVNHIFPELHLKTLLLNHKDTLRSLYLVNCLLLGQHQFWSRIFRLLESDLTLHTFEYEATGFPHLPFLNTVTQIPSDEWFCMEKFIPWFRVYGDVRTDNHRCELLPKDLPGLKKSPYYRGMSYPTAMGIIDILEREYISRPWTVEELRTAPDFFPTSFQFVEDNRKWVAASDEGSYGYLAISPERIIHTINEY</sequence>
<protein>
    <recommendedName>
        <fullName evidence="1">F-box domain-containing protein</fullName>
    </recommendedName>
</protein>
<proteinExistence type="predicted"/>
<organism evidence="2 3">
    <name type="scientific">Orbilia ellipsospora</name>
    <dbReference type="NCBI Taxonomy" id="2528407"/>
    <lineage>
        <taxon>Eukaryota</taxon>
        <taxon>Fungi</taxon>
        <taxon>Dikarya</taxon>
        <taxon>Ascomycota</taxon>
        <taxon>Pezizomycotina</taxon>
        <taxon>Orbiliomycetes</taxon>
        <taxon>Orbiliales</taxon>
        <taxon>Orbiliaceae</taxon>
        <taxon>Orbilia</taxon>
    </lineage>
</organism>
<dbReference type="AlphaFoldDB" id="A0AAV9XLN2"/>
<dbReference type="SUPFAM" id="SSF81383">
    <property type="entry name" value="F-box domain"/>
    <property type="match status" value="1"/>
</dbReference>
<feature type="domain" description="F-box" evidence="1">
    <location>
        <begin position="16"/>
        <end position="61"/>
    </location>
</feature>
<evidence type="ECO:0000259" key="1">
    <source>
        <dbReference type="PROSITE" id="PS50181"/>
    </source>
</evidence>
<dbReference type="Proteomes" id="UP001365542">
    <property type="component" value="Unassembled WGS sequence"/>
</dbReference>
<keyword evidence="3" id="KW-1185">Reference proteome</keyword>
<reference evidence="2 3" key="1">
    <citation type="submission" date="2019-10" db="EMBL/GenBank/DDBJ databases">
        <authorList>
            <person name="Palmer J.M."/>
        </authorList>
    </citation>
    <scope>NUCLEOTIDE SEQUENCE [LARGE SCALE GENOMIC DNA]</scope>
    <source>
        <strain evidence="2 3">TWF694</strain>
    </source>
</reference>
<dbReference type="Gene3D" id="1.20.1280.50">
    <property type="match status" value="1"/>
</dbReference>
<dbReference type="InterPro" id="IPR036047">
    <property type="entry name" value="F-box-like_dom_sf"/>
</dbReference>
<dbReference type="InterPro" id="IPR001810">
    <property type="entry name" value="F-box_dom"/>
</dbReference>
<accession>A0AAV9XLN2</accession>
<evidence type="ECO:0000313" key="2">
    <source>
        <dbReference type="EMBL" id="KAK6543002.1"/>
    </source>
</evidence>
<dbReference type="SMART" id="SM00256">
    <property type="entry name" value="FBOX"/>
    <property type="match status" value="1"/>
</dbReference>
<gene>
    <name evidence="2" type="ORF">TWF694_006933</name>
</gene>
<dbReference type="Pfam" id="PF00646">
    <property type="entry name" value="F-box"/>
    <property type="match status" value="1"/>
</dbReference>
<evidence type="ECO:0000313" key="3">
    <source>
        <dbReference type="Proteomes" id="UP001365542"/>
    </source>
</evidence>